<proteinExistence type="predicted"/>
<gene>
    <name evidence="3" type="primary">LOC110012294</name>
</gene>
<sequence length="305" mass="34203">MDPPAGLDVSPGLVCKLQRSLYGLKQCQWNLEFTDRLLAFGFRQSTHEHCLFTKCSDSEFTALLDNVDDILLTSFSEAVLHSLKHYLDRLFTIKDLGPTWYFLSLEFARSPHGLQVTQREYLHDILSDSSMLHVVPASTPFPSSLKLTHDGAIEPVSSRPRTSHWDATLHVLRYLKGTTSTGIFFYSSSSVHLTAYSDASWASCLDSSRSITGYCIFLGTSLVYWKTKKQATVHILQLRQNIAAWSPLFYVILHSLNSFLFKLGFISPTHIFGSDQIAYLFTKSLPAADFARFLSKLGLSSSAPS</sequence>
<keyword evidence="2" id="KW-1185">Reference proteome</keyword>
<reference evidence="3" key="1">
    <citation type="submission" date="2025-08" db="UniProtKB">
        <authorList>
            <consortium name="RefSeq"/>
        </authorList>
    </citation>
    <scope>IDENTIFICATION</scope>
</reference>
<dbReference type="CDD" id="cd09272">
    <property type="entry name" value="RNase_HI_RT_Ty1"/>
    <property type="match status" value="1"/>
</dbReference>
<dbReference type="Pfam" id="PF07727">
    <property type="entry name" value="RVT_2"/>
    <property type="match status" value="1"/>
</dbReference>
<dbReference type="GeneID" id="110012294"/>
<dbReference type="RefSeq" id="XP_020550920.1">
    <property type="nucleotide sequence ID" value="XM_020695261.1"/>
</dbReference>
<name>A0A8M8V3C9_SESIN</name>
<protein>
    <submittedName>
        <fullName evidence="3">Uncharacterized protein LOC110012294</fullName>
    </submittedName>
</protein>
<accession>A0A8M8V3C9</accession>
<feature type="domain" description="Reverse transcriptase Ty1/copia-type" evidence="1">
    <location>
        <begin position="2"/>
        <end position="141"/>
    </location>
</feature>
<evidence type="ECO:0000313" key="2">
    <source>
        <dbReference type="Proteomes" id="UP000504604"/>
    </source>
</evidence>
<dbReference type="AlphaFoldDB" id="A0A8M8V3C9"/>
<organism evidence="2 3">
    <name type="scientific">Sesamum indicum</name>
    <name type="common">Oriental sesame</name>
    <name type="synonym">Sesamum orientale</name>
    <dbReference type="NCBI Taxonomy" id="4182"/>
    <lineage>
        <taxon>Eukaryota</taxon>
        <taxon>Viridiplantae</taxon>
        <taxon>Streptophyta</taxon>
        <taxon>Embryophyta</taxon>
        <taxon>Tracheophyta</taxon>
        <taxon>Spermatophyta</taxon>
        <taxon>Magnoliopsida</taxon>
        <taxon>eudicotyledons</taxon>
        <taxon>Gunneridae</taxon>
        <taxon>Pentapetalae</taxon>
        <taxon>asterids</taxon>
        <taxon>lamiids</taxon>
        <taxon>Lamiales</taxon>
        <taxon>Pedaliaceae</taxon>
        <taxon>Sesamum</taxon>
    </lineage>
</organism>
<evidence type="ECO:0000313" key="3">
    <source>
        <dbReference type="RefSeq" id="XP_020550920.1"/>
    </source>
</evidence>
<dbReference type="OrthoDB" id="7473114at2759"/>
<dbReference type="PANTHER" id="PTHR11439:SF511">
    <property type="match status" value="1"/>
</dbReference>
<dbReference type="Proteomes" id="UP000504604">
    <property type="component" value="Linkage group LG7"/>
</dbReference>
<dbReference type="PANTHER" id="PTHR11439">
    <property type="entry name" value="GAG-POL-RELATED RETROTRANSPOSON"/>
    <property type="match status" value="1"/>
</dbReference>
<dbReference type="InterPro" id="IPR013103">
    <property type="entry name" value="RVT_2"/>
</dbReference>
<dbReference type="KEGG" id="sind:110012294"/>
<evidence type="ECO:0000259" key="1">
    <source>
        <dbReference type="Pfam" id="PF07727"/>
    </source>
</evidence>